<dbReference type="Proteomes" id="UP001183535">
    <property type="component" value="Unassembled WGS sequence"/>
</dbReference>
<dbReference type="Gene3D" id="3.10.310.70">
    <property type="match status" value="1"/>
</dbReference>
<dbReference type="InterPro" id="IPR011059">
    <property type="entry name" value="Metal-dep_hydrolase_composite"/>
</dbReference>
<evidence type="ECO:0000313" key="2">
    <source>
        <dbReference type="EMBL" id="MDT0439489.1"/>
    </source>
</evidence>
<name>A0ABD5EYP3_9ACTN</name>
<protein>
    <submittedName>
        <fullName evidence="2">Amidohydrolase family protein</fullName>
    </submittedName>
</protein>
<dbReference type="Gene3D" id="2.30.40.10">
    <property type="entry name" value="Urease, subunit C, domain 1"/>
    <property type="match status" value="1"/>
</dbReference>
<accession>A0ABD5EYP3</accession>
<dbReference type="PANTHER" id="PTHR22642:SF2">
    <property type="entry name" value="PROTEIN LONG AFTER FAR-RED 3"/>
    <property type="match status" value="1"/>
</dbReference>
<evidence type="ECO:0000313" key="3">
    <source>
        <dbReference type="Proteomes" id="UP001183535"/>
    </source>
</evidence>
<dbReference type="SUPFAM" id="SSF51556">
    <property type="entry name" value="Metallo-dependent hydrolases"/>
    <property type="match status" value="1"/>
</dbReference>
<proteinExistence type="predicted"/>
<organism evidence="2 3">
    <name type="scientific">Streptomyces doudnae</name>
    <dbReference type="NCBI Taxonomy" id="3075536"/>
    <lineage>
        <taxon>Bacteria</taxon>
        <taxon>Bacillati</taxon>
        <taxon>Actinomycetota</taxon>
        <taxon>Actinomycetes</taxon>
        <taxon>Kitasatosporales</taxon>
        <taxon>Streptomycetaceae</taxon>
        <taxon>Streptomyces</taxon>
    </lineage>
</organism>
<dbReference type="PANTHER" id="PTHR22642">
    <property type="entry name" value="IMIDAZOLONEPROPIONASE"/>
    <property type="match status" value="1"/>
</dbReference>
<keyword evidence="3" id="KW-1185">Reference proteome</keyword>
<dbReference type="RefSeq" id="WP_093836347.1">
    <property type="nucleotide sequence ID" value="NZ_JAVRES010000027.1"/>
</dbReference>
<evidence type="ECO:0000259" key="1">
    <source>
        <dbReference type="Pfam" id="PF07969"/>
    </source>
</evidence>
<feature type="domain" description="Amidohydrolase 3" evidence="1">
    <location>
        <begin position="63"/>
        <end position="533"/>
    </location>
</feature>
<dbReference type="CDD" id="cd01300">
    <property type="entry name" value="YtcJ_like"/>
    <property type="match status" value="1"/>
</dbReference>
<sequence length="539" mass="57818">MTALGPVPPAPSGPARVRIFTGPRILAGDGTEPEALATRSGRIIGTGTRGELRERHPHAEETELDGALLVPGFNDAHCHPSQAALARTRVDLDAVEDPAALRETLRRRARQAPPGTWVVAQPHDEHRLGPLDRDLLDQVSETQPIVVIHYSLHRAVVNSAGLRLLRYRTPRDAPSGGRLGTRPDGTLDGHLVERAWLDPWLPGSGKVSIAQPGSPERQRAALAEVIAELHAKGITSFCDALVTPVEQKLYADALAAGELTARVGMLLWHAYADPARLPPPSPAPHRLRTVGVKMMLDGALTGGTCRCRDPYNSTTGTGNGLEVLSPGELGDLVGRFHRAGTRVAVHANGDEAVQTLLEVIESLPPGTLRHRIEHCSIVDDRLIERIAATRTVAVPFGPFIALHGDRLVDYYGERAEMISAHRSLRDADVTVAGSSDYPLAPADPLLAIRSLVTRTTGTGRTVGPRQRVGFRDALDIYTHGSAAASGEAGTKGTLTVGRLADFAVLDTDLGATPPEEWAEARVKSTWSGGRCVYSDRRRP</sequence>
<dbReference type="InterPro" id="IPR013108">
    <property type="entry name" value="Amidohydro_3"/>
</dbReference>
<dbReference type="Gene3D" id="3.20.20.140">
    <property type="entry name" value="Metal-dependent hydrolases"/>
    <property type="match status" value="1"/>
</dbReference>
<gene>
    <name evidence="2" type="ORF">RM877_33000</name>
</gene>
<comment type="caution">
    <text evidence="2">The sequence shown here is derived from an EMBL/GenBank/DDBJ whole genome shotgun (WGS) entry which is preliminary data.</text>
</comment>
<dbReference type="InterPro" id="IPR033932">
    <property type="entry name" value="YtcJ-like"/>
</dbReference>
<dbReference type="Pfam" id="PF07969">
    <property type="entry name" value="Amidohydro_3"/>
    <property type="match status" value="1"/>
</dbReference>
<dbReference type="EMBL" id="JAVRES010000027">
    <property type="protein sequence ID" value="MDT0439489.1"/>
    <property type="molecule type" value="Genomic_DNA"/>
</dbReference>
<dbReference type="AlphaFoldDB" id="A0ABD5EYP3"/>
<dbReference type="InterPro" id="IPR032466">
    <property type="entry name" value="Metal_Hydrolase"/>
</dbReference>
<dbReference type="SUPFAM" id="SSF51338">
    <property type="entry name" value="Composite domain of metallo-dependent hydrolases"/>
    <property type="match status" value="1"/>
</dbReference>
<reference evidence="3" key="1">
    <citation type="submission" date="2023-07" db="EMBL/GenBank/DDBJ databases">
        <title>30 novel species of actinomycetes from the DSMZ collection.</title>
        <authorList>
            <person name="Nouioui I."/>
        </authorList>
    </citation>
    <scope>NUCLEOTIDE SEQUENCE [LARGE SCALE GENOMIC DNA]</scope>
    <source>
        <strain evidence="3">DSM 41981</strain>
    </source>
</reference>